<accession>A0AAD9TF71</accession>
<reference evidence="2" key="1">
    <citation type="journal article" date="2023" name="Plant J.">
        <title>Genome sequences and population genomics provide insights into the demographic history, inbreeding, and mutation load of two 'living fossil' tree species of Dipteronia.</title>
        <authorList>
            <person name="Feng Y."/>
            <person name="Comes H.P."/>
            <person name="Chen J."/>
            <person name="Zhu S."/>
            <person name="Lu R."/>
            <person name="Zhang X."/>
            <person name="Li P."/>
            <person name="Qiu J."/>
            <person name="Olsen K.M."/>
            <person name="Qiu Y."/>
        </authorList>
    </citation>
    <scope>NUCLEOTIDE SEQUENCE</scope>
    <source>
        <strain evidence="2">KIB01</strain>
    </source>
</reference>
<evidence type="ECO:0000256" key="1">
    <source>
        <dbReference type="SAM" id="SignalP"/>
    </source>
</evidence>
<dbReference type="AlphaFoldDB" id="A0AAD9TF71"/>
<keyword evidence="3" id="KW-1185">Reference proteome</keyword>
<feature type="chain" id="PRO_5041921375" evidence="1">
    <location>
        <begin position="23"/>
        <end position="153"/>
    </location>
</feature>
<sequence>MPTYFLLRLAIVVTLMKRSSMAGATFCEFVLSEGDSLKGLMELLRVFVSLVLSDNKLDTGQIEGFPVGVASLCNSLASESSFLNAHKEWFAGNKMKCLFAAASTGHGQSSIFDMFEALTKLLLRVAYRCHVKSGTEIPKQSVSSTKRKKSSKS</sequence>
<gene>
    <name evidence="2" type="ORF">Ddye_029856</name>
</gene>
<dbReference type="EMBL" id="JANJYI010000009">
    <property type="protein sequence ID" value="KAK2635064.1"/>
    <property type="molecule type" value="Genomic_DNA"/>
</dbReference>
<proteinExistence type="predicted"/>
<feature type="signal peptide" evidence="1">
    <location>
        <begin position="1"/>
        <end position="22"/>
    </location>
</feature>
<evidence type="ECO:0000313" key="3">
    <source>
        <dbReference type="Proteomes" id="UP001280121"/>
    </source>
</evidence>
<name>A0AAD9TF71_9ROSI</name>
<evidence type="ECO:0000313" key="2">
    <source>
        <dbReference type="EMBL" id="KAK2635064.1"/>
    </source>
</evidence>
<dbReference type="GO" id="GO:0000796">
    <property type="term" value="C:condensin complex"/>
    <property type="evidence" value="ECO:0007669"/>
    <property type="project" value="TreeGrafter"/>
</dbReference>
<dbReference type="PANTHER" id="PTHR16199:SF4">
    <property type="entry name" value="CONDENSIN-2 COMPLEX SUBUNIT G2"/>
    <property type="match status" value="1"/>
</dbReference>
<comment type="caution">
    <text evidence="2">The sequence shown here is derived from an EMBL/GenBank/DDBJ whole genome shotgun (WGS) entry which is preliminary data.</text>
</comment>
<keyword evidence="1" id="KW-0732">Signal</keyword>
<dbReference type="Proteomes" id="UP001280121">
    <property type="component" value="Unassembled WGS sequence"/>
</dbReference>
<organism evidence="2 3">
    <name type="scientific">Dipteronia dyeriana</name>
    <dbReference type="NCBI Taxonomy" id="168575"/>
    <lineage>
        <taxon>Eukaryota</taxon>
        <taxon>Viridiplantae</taxon>
        <taxon>Streptophyta</taxon>
        <taxon>Embryophyta</taxon>
        <taxon>Tracheophyta</taxon>
        <taxon>Spermatophyta</taxon>
        <taxon>Magnoliopsida</taxon>
        <taxon>eudicotyledons</taxon>
        <taxon>Gunneridae</taxon>
        <taxon>Pentapetalae</taxon>
        <taxon>rosids</taxon>
        <taxon>malvids</taxon>
        <taxon>Sapindales</taxon>
        <taxon>Sapindaceae</taxon>
        <taxon>Hippocastanoideae</taxon>
        <taxon>Acereae</taxon>
        <taxon>Dipteronia</taxon>
    </lineage>
</organism>
<dbReference type="GO" id="GO:0005634">
    <property type="term" value="C:nucleus"/>
    <property type="evidence" value="ECO:0007669"/>
    <property type="project" value="TreeGrafter"/>
</dbReference>
<protein>
    <submittedName>
        <fullName evidence="2">Uncharacterized protein</fullName>
    </submittedName>
</protein>
<dbReference type="GO" id="GO:0000070">
    <property type="term" value="P:mitotic sister chromatid segregation"/>
    <property type="evidence" value="ECO:0007669"/>
    <property type="project" value="TreeGrafter"/>
</dbReference>
<dbReference type="PANTHER" id="PTHR16199">
    <property type="entry name" value="CONDENSIN-2 COMPLEX SUBUNIT G2"/>
    <property type="match status" value="1"/>
</dbReference>